<evidence type="ECO:0000256" key="1">
    <source>
        <dbReference type="SAM" id="Phobius"/>
    </source>
</evidence>
<evidence type="ECO:0000313" key="2">
    <source>
        <dbReference type="EMBL" id="MFD1515198.1"/>
    </source>
</evidence>
<dbReference type="RefSeq" id="WP_250875122.1">
    <property type="nucleotide sequence ID" value="NZ_JALXFV010000008.1"/>
</dbReference>
<dbReference type="EMBL" id="JBHUDC010000008">
    <property type="protein sequence ID" value="MFD1515198.1"/>
    <property type="molecule type" value="Genomic_DNA"/>
</dbReference>
<dbReference type="AlphaFoldDB" id="A0ABD6AZ65"/>
<name>A0ABD6AZ65_9EURY</name>
<proteinExistence type="predicted"/>
<keyword evidence="1" id="KW-1133">Transmembrane helix</keyword>
<keyword evidence="1" id="KW-0812">Transmembrane</keyword>
<keyword evidence="3" id="KW-1185">Reference proteome</keyword>
<accession>A0ABD6AZ65</accession>
<comment type="caution">
    <text evidence="2">The sequence shown here is derived from an EMBL/GenBank/DDBJ whole genome shotgun (WGS) entry which is preliminary data.</text>
</comment>
<keyword evidence="1" id="KW-0472">Membrane</keyword>
<sequence>MGRGIPRGPGPGAMGGLPFVRSLRYHTRRVLGRPIRTGLKVLTGLVMLVGVYLLVFEQEDLTTVVGRDEFGVVDVLALVDPWLWPVLLVGGTVLVVVVEIWVGVQQDMQFRRRR</sequence>
<reference evidence="2 3" key="1">
    <citation type="journal article" date="2019" name="Int. J. Syst. Evol. Microbiol.">
        <title>The Global Catalogue of Microorganisms (GCM) 10K type strain sequencing project: providing services to taxonomists for standard genome sequencing and annotation.</title>
        <authorList>
            <consortium name="The Broad Institute Genomics Platform"/>
            <consortium name="The Broad Institute Genome Sequencing Center for Infectious Disease"/>
            <person name="Wu L."/>
            <person name="Ma J."/>
        </authorList>
    </citation>
    <scope>NUCLEOTIDE SEQUENCE [LARGE SCALE GENOMIC DNA]</scope>
    <source>
        <strain evidence="2 3">CGMCC 1.12563</strain>
    </source>
</reference>
<gene>
    <name evidence="2" type="ORF">ACFSBT_18110</name>
</gene>
<protein>
    <submittedName>
        <fullName evidence="2">Uncharacterized protein</fullName>
    </submittedName>
</protein>
<dbReference type="Proteomes" id="UP001597187">
    <property type="component" value="Unassembled WGS sequence"/>
</dbReference>
<feature type="transmembrane region" description="Helical" evidence="1">
    <location>
        <begin position="82"/>
        <end position="104"/>
    </location>
</feature>
<organism evidence="2 3">
    <name type="scientific">Halomarina rubra</name>
    <dbReference type="NCBI Taxonomy" id="2071873"/>
    <lineage>
        <taxon>Archaea</taxon>
        <taxon>Methanobacteriati</taxon>
        <taxon>Methanobacteriota</taxon>
        <taxon>Stenosarchaea group</taxon>
        <taxon>Halobacteria</taxon>
        <taxon>Halobacteriales</taxon>
        <taxon>Natronomonadaceae</taxon>
        <taxon>Halomarina</taxon>
    </lineage>
</organism>
<evidence type="ECO:0000313" key="3">
    <source>
        <dbReference type="Proteomes" id="UP001597187"/>
    </source>
</evidence>
<feature type="transmembrane region" description="Helical" evidence="1">
    <location>
        <begin position="37"/>
        <end position="55"/>
    </location>
</feature>